<dbReference type="FunFam" id="3.90.199.10:FF:000001">
    <property type="entry name" value="DNA gyrase subunit A"/>
    <property type="match status" value="1"/>
</dbReference>
<feature type="compositionally biased region" description="Acidic residues" evidence="12">
    <location>
        <begin position="825"/>
        <end position="839"/>
    </location>
</feature>
<comment type="subunit">
    <text evidence="9">Heterotetramer, composed of two GyrA and two GyrB chains. In the heterotetramer, GyrA contains the active site tyrosine that forms a transient covalent intermediate with DNA, while GyrB binds cofactors and catalyzes ATP hydrolysis.</text>
</comment>
<comment type="subcellular location">
    <subcellularLocation>
        <location evidence="9">Cytoplasm</location>
    </subcellularLocation>
</comment>
<dbReference type="NCBIfam" id="NF004044">
    <property type="entry name" value="PRK05561.1"/>
    <property type="match status" value="1"/>
</dbReference>
<dbReference type="InterPro" id="IPR013757">
    <property type="entry name" value="Topo_IIA_A_a_sf"/>
</dbReference>
<gene>
    <name evidence="9" type="primary">gyrA</name>
    <name evidence="14" type="ORF">PJIAN_4449</name>
</gene>
<keyword evidence="11" id="KW-0175">Coiled coil</keyword>
<evidence type="ECO:0000256" key="12">
    <source>
        <dbReference type="SAM" id="MobiDB-lite"/>
    </source>
</evidence>
<keyword evidence="3 9" id="KW-0547">Nucleotide-binding</keyword>
<dbReference type="InterPro" id="IPR013758">
    <property type="entry name" value="Topo_IIA_A/C_ab"/>
</dbReference>
<comment type="subunit">
    <text evidence="8">Heterotetramer composed of ParC and ParE.</text>
</comment>
<name>A0A171AKW5_9BACT</name>
<feature type="domain" description="Topo IIA-type catalytic" evidence="13">
    <location>
        <begin position="33"/>
        <end position="502"/>
    </location>
</feature>
<dbReference type="RefSeq" id="WP_068705524.1">
    <property type="nucleotide sequence ID" value="NZ_BDCR01000004.1"/>
</dbReference>
<evidence type="ECO:0000256" key="11">
    <source>
        <dbReference type="SAM" id="Coils"/>
    </source>
</evidence>
<dbReference type="EC" id="5.6.2.2" evidence="9"/>
<proteinExistence type="inferred from homology"/>
<protein>
    <recommendedName>
        <fullName evidence="9">DNA gyrase subunit A</fullName>
        <ecNumber evidence="9">5.6.2.2</ecNumber>
    </recommendedName>
</protein>
<dbReference type="CDD" id="cd00187">
    <property type="entry name" value="TOP4c"/>
    <property type="match status" value="1"/>
</dbReference>
<comment type="caution">
    <text evidence="14">The sequence shown here is derived from an EMBL/GenBank/DDBJ whole genome shotgun (WGS) entry which is preliminary data.</text>
</comment>
<dbReference type="EMBL" id="BDCR01000004">
    <property type="protein sequence ID" value="GAT63906.1"/>
    <property type="molecule type" value="Genomic_DNA"/>
</dbReference>
<dbReference type="InterPro" id="IPR006691">
    <property type="entry name" value="GyrA/parC_rep"/>
</dbReference>
<comment type="miscellaneous">
    <text evidence="9">Few gyrases are as efficient as E.coli at forming negative supercoils. Not all organisms have 2 type II topoisomerases; in organisms with a single type II topoisomerase this enzyme also has to decatenate newly replicated chromosomes.</text>
</comment>
<dbReference type="InterPro" id="IPR005743">
    <property type="entry name" value="GyrA"/>
</dbReference>
<feature type="region of interest" description="Disordered" evidence="12">
    <location>
        <begin position="823"/>
        <end position="850"/>
    </location>
</feature>
<evidence type="ECO:0000313" key="14">
    <source>
        <dbReference type="EMBL" id="GAT63906.1"/>
    </source>
</evidence>
<dbReference type="GO" id="GO:0006261">
    <property type="term" value="P:DNA-templated DNA replication"/>
    <property type="evidence" value="ECO:0007669"/>
    <property type="project" value="UniProtKB-UniRule"/>
</dbReference>
<sequence length="850" mass="96013">MIDNDRIIKVNIEEEMKSSYIDYSMSVIVSRALPDVRDGFKPVHRRILYAMNELGVNANKPYKKSARIVGEVLGKYHPHGDSSVYFAMVRLAQSWSMRYMMVDGQGNFGSVDGDSPAAMRYTECRLQKIAEEMLVDIDKNTVNFQPNFDESLQEPTVLPTRIPNLLVNGASGIAVGMATNMPPHNLSEIIDATIAYIDNNEITIDELIKYVKAPDFPTGGIIYGYAGVREAFETGRGRIVIRSKVEIEAEANGREKIVVTEIPYMVNKAELIKAIADMVEDKKIEGISNINDESDREGMRIVVDIKRDANSNVVLNKLFKYSALQSSFSVNNIALVHGRPRTLSLKQLITYFVEHRHEVVVRRTQFELAEAEKRAHILEGLIIASDNIDEVIAIIRGSKTPDEARTSLMERFSLSEIQSRAIVEMRLRQLTGLEQDKLHAEYKDIQALIADLKDILENKEHRMRIIVDELTEIKNKYGDERRTQIVYASEEFNPEDFYSDDEMIITISHLGYIKRTPLSEFRAQNRGGVGSKGSDSRDEDFIESIYPASMHNYMLFFTQKGRCYWLKVYEIPEGTKNSKGRAIQNLLNIESDDKVNAFIRIKQLDDPEFTQSHYLVFCTKQGVIKKTSLEAYSRPRSNGVNAITIREDDEVIQVRLTDGKSEVVMANRNGRAIRFNETKVREMGRTATGVRGMALDDDDDAVVGMVCIKDPANETVLVVSEKGYGKRTLLDEVDENGNVEAVYRVTNRGGKGVKTMNISEKTGKLVTIKNVTDDNDLMIINKSGITIRVKMADIRVMGRATQGVRLINLDKRNDEIASVCKVQSEPDEEIPAEPIELNEEINQSTQEESN</sequence>
<dbReference type="Gene3D" id="3.30.1360.40">
    <property type="match status" value="1"/>
</dbReference>
<evidence type="ECO:0000256" key="9">
    <source>
        <dbReference type="HAMAP-Rule" id="MF_01897"/>
    </source>
</evidence>
<dbReference type="Gene3D" id="2.120.10.90">
    <property type="entry name" value="DNA gyrase/topoisomerase IV, subunit A, C-terminal"/>
    <property type="match status" value="1"/>
</dbReference>
<dbReference type="SUPFAM" id="SSF101904">
    <property type="entry name" value="GyrA/ParC C-terminal domain-like"/>
    <property type="match status" value="1"/>
</dbReference>
<reference evidence="15" key="1">
    <citation type="submission" date="2016-04" db="EMBL/GenBank/DDBJ databases">
        <title>Draft genome sequence of Paludibacter jiangxiensis strain NM7.</title>
        <authorList>
            <person name="Qiu Y."/>
            <person name="Matsuura N."/>
            <person name="Ohashi A."/>
            <person name="Tourlousse M.D."/>
            <person name="Sekiguchi Y."/>
        </authorList>
    </citation>
    <scope>NUCLEOTIDE SEQUENCE [LARGE SCALE GENOMIC DNA]</scope>
    <source>
        <strain evidence="15">NM7</strain>
    </source>
</reference>
<dbReference type="OrthoDB" id="9806486at2"/>
<dbReference type="AlphaFoldDB" id="A0A171AKW5"/>
<dbReference type="GO" id="GO:0005524">
    <property type="term" value="F:ATP binding"/>
    <property type="evidence" value="ECO:0007669"/>
    <property type="project" value="UniProtKB-UniRule"/>
</dbReference>
<dbReference type="NCBIfam" id="TIGR01063">
    <property type="entry name" value="gyrA"/>
    <property type="match status" value="1"/>
</dbReference>
<comment type="function">
    <text evidence="9">A type II topoisomerase that negatively supercoils closed circular double-stranded (ds) DNA in an ATP-dependent manner to modulate DNA topology and maintain chromosomes in an underwound state. Negative supercoiling favors strand separation, and DNA replication, transcription, recombination and repair, all of which involve strand separation. Also able to catalyze the interconversion of other topological isomers of dsDNA rings, including catenanes and knotted rings. Type II topoisomerases break and join 2 DNA strands simultaneously in an ATP-dependent manner.</text>
</comment>
<dbReference type="PANTHER" id="PTHR43493">
    <property type="entry name" value="DNA GYRASE/TOPOISOMERASE SUBUNIT A"/>
    <property type="match status" value="1"/>
</dbReference>
<feature type="short sequence motif" description="GyrA-box" evidence="9">
    <location>
        <begin position="524"/>
        <end position="530"/>
    </location>
</feature>
<organism evidence="14 15">
    <name type="scientific">Paludibacter jiangxiensis</name>
    <dbReference type="NCBI Taxonomy" id="681398"/>
    <lineage>
        <taxon>Bacteria</taxon>
        <taxon>Pseudomonadati</taxon>
        <taxon>Bacteroidota</taxon>
        <taxon>Bacteroidia</taxon>
        <taxon>Bacteroidales</taxon>
        <taxon>Paludibacteraceae</taxon>
        <taxon>Paludibacter</taxon>
    </lineage>
</organism>
<dbReference type="GO" id="GO:0034335">
    <property type="term" value="F:DNA negative supercoiling activity"/>
    <property type="evidence" value="ECO:0007669"/>
    <property type="project" value="UniProtKB-ARBA"/>
</dbReference>
<dbReference type="InterPro" id="IPR002205">
    <property type="entry name" value="Topo_IIA_dom_A"/>
</dbReference>
<evidence type="ECO:0000256" key="7">
    <source>
        <dbReference type="ARBA" id="ARBA00023235"/>
    </source>
</evidence>
<evidence type="ECO:0000259" key="13">
    <source>
        <dbReference type="PROSITE" id="PS52040"/>
    </source>
</evidence>
<dbReference type="Pfam" id="PF03989">
    <property type="entry name" value="DNA_gyraseA_C"/>
    <property type="match status" value="7"/>
</dbReference>
<accession>A0A171AKW5</accession>
<evidence type="ECO:0000256" key="2">
    <source>
        <dbReference type="ARBA" id="ARBA00008263"/>
    </source>
</evidence>
<dbReference type="Gene3D" id="1.10.268.10">
    <property type="entry name" value="Topoisomerase, domain 3"/>
    <property type="match status" value="1"/>
</dbReference>
<dbReference type="FunFam" id="1.10.268.10:FF:000001">
    <property type="entry name" value="DNA gyrase subunit A"/>
    <property type="match status" value="1"/>
</dbReference>
<dbReference type="Gene3D" id="3.90.199.10">
    <property type="entry name" value="Topoisomerase II, domain 5"/>
    <property type="match status" value="1"/>
</dbReference>
<dbReference type="GO" id="GO:0005737">
    <property type="term" value="C:cytoplasm"/>
    <property type="evidence" value="ECO:0007669"/>
    <property type="project" value="UniProtKB-SubCell"/>
</dbReference>
<dbReference type="PROSITE" id="PS52040">
    <property type="entry name" value="TOPO_IIA"/>
    <property type="match status" value="1"/>
</dbReference>
<feature type="compositionally biased region" description="Polar residues" evidence="12">
    <location>
        <begin position="840"/>
        <end position="850"/>
    </location>
</feature>
<evidence type="ECO:0000256" key="6">
    <source>
        <dbReference type="ARBA" id="ARBA00023125"/>
    </source>
</evidence>
<dbReference type="InterPro" id="IPR035516">
    <property type="entry name" value="Gyrase/topoIV_suA_C"/>
</dbReference>
<dbReference type="GO" id="GO:0009330">
    <property type="term" value="C:DNA topoisomerase type II (double strand cut, ATP-hydrolyzing) complex"/>
    <property type="evidence" value="ECO:0007669"/>
    <property type="project" value="TreeGrafter"/>
</dbReference>
<evidence type="ECO:0000256" key="5">
    <source>
        <dbReference type="ARBA" id="ARBA00023029"/>
    </source>
</evidence>
<feature type="active site" description="O-(5'-phospho-DNA)-tyrosine intermediate" evidence="9 10">
    <location>
        <position position="121"/>
    </location>
</feature>
<keyword evidence="6 9" id="KW-0238">DNA-binding</keyword>
<evidence type="ECO:0000256" key="1">
    <source>
        <dbReference type="ARBA" id="ARBA00000185"/>
    </source>
</evidence>
<dbReference type="FunFam" id="3.30.1360.40:FF:000002">
    <property type="entry name" value="DNA gyrase subunit A"/>
    <property type="match status" value="1"/>
</dbReference>
<dbReference type="FunFam" id="2.120.10.90:FF:000005">
    <property type="entry name" value="DNA topoisomerase 4 subunit A"/>
    <property type="match status" value="1"/>
</dbReference>
<dbReference type="InterPro" id="IPR050220">
    <property type="entry name" value="Type_II_DNA_Topoisomerases"/>
</dbReference>
<evidence type="ECO:0000256" key="3">
    <source>
        <dbReference type="ARBA" id="ARBA00022741"/>
    </source>
</evidence>
<dbReference type="SMART" id="SM00434">
    <property type="entry name" value="TOP4c"/>
    <property type="match status" value="1"/>
</dbReference>
<evidence type="ECO:0000313" key="15">
    <source>
        <dbReference type="Proteomes" id="UP000076586"/>
    </source>
</evidence>
<dbReference type="Pfam" id="PF00521">
    <property type="entry name" value="DNA_topoisoIV"/>
    <property type="match status" value="1"/>
</dbReference>
<comment type="similarity">
    <text evidence="2 9">Belongs to the type II topoisomerase GyrA/ParC subunit family.</text>
</comment>
<keyword evidence="5 9" id="KW-0799">Topoisomerase</keyword>
<dbReference type="PANTHER" id="PTHR43493:SF5">
    <property type="entry name" value="DNA GYRASE SUBUNIT A, CHLOROPLASTIC_MITOCHONDRIAL"/>
    <property type="match status" value="1"/>
</dbReference>
<dbReference type="SUPFAM" id="SSF56719">
    <property type="entry name" value="Type II DNA topoisomerase"/>
    <property type="match status" value="1"/>
</dbReference>
<comment type="catalytic activity">
    <reaction evidence="1 9 10">
        <text>ATP-dependent breakage, passage and rejoining of double-stranded DNA.</text>
        <dbReference type="EC" id="5.6.2.2"/>
    </reaction>
</comment>
<evidence type="ECO:0000256" key="4">
    <source>
        <dbReference type="ARBA" id="ARBA00022840"/>
    </source>
</evidence>
<dbReference type="STRING" id="681398.PJIAN_4449"/>
<keyword evidence="7 9" id="KW-0413">Isomerase</keyword>
<dbReference type="HAMAP" id="MF_01897">
    <property type="entry name" value="GyrA"/>
    <property type="match status" value="1"/>
</dbReference>
<feature type="coiled-coil region" evidence="11">
    <location>
        <begin position="442"/>
        <end position="476"/>
    </location>
</feature>
<evidence type="ECO:0000256" key="8">
    <source>
        <dbReference type="ARBA" id="ARBA00063644"/>
    </source>
</evidence>
<reference evidence="15" key="2">
    <citation type="journal article" date="2017" name="Genome Announc.">
        <title>Draft genome sequence of Paludibacter jiangxiensis NM7(T), a propionate-producing fermentative bacterium.</title>
        <authorList>
            <person name="Qiu Y.-L."/>
            <person name="Tourlousse D.M."/>
            <person name="Matsuura N."/>
            <person name="Ohashi A."/>
            <person name="Sekiguchi Y."/>
        </authorList>
    </citation>
    <scope>NUCLEOTIDE SEQUENCE [LARGE SCALE GENOMIC DNA]</scope>
    <source>
        <strain evidence="15">NM7</strain>
    </source>
</reference>
<keyword evidence="9" id="KW-0963">Cytoplasm</keyword>
<dbReference type="Proteomes" id="UP000076586">
    <property type="component" value="Unassembled WGS sequence"/>
</dbReference>
<keyword evidence="15" id="KW-1185">Reference proteome</keyword>
<keyword evidence="4 9" id="KW-0067">ATP-binding</keyword>
<evidence type="ECO:0000256" key="10">
    <source>
        <dbReference type="PROSITE-ProRule" id="PRU01384"/>
    </source>
</evidence>
<dbReference type="GO" id="GO:0005694">
    <property type="term" value="C:chromosome"/>
    <property type="evidence" value="ECO:0007669"/>
    <property type="project" value="InterPro"/>
</dbReference>
<dbReference type="GO" id="GO:0006265">
    <property type="term" value="P:DNA topological change"/>
    <property type="evidence" value="ECO:0007669"/>
    <property type="project" value="UniProtKB-UniRule"/>
</dbReference>
<dbReference type="GO" id="GO:0003677">
    <property type="term" value="F:DNA binding"/>
    <property type="evidence" value="ECO:0007669"/>
    <property type="project" value="UniProtKB-UniRule"/>
</dbReference>
<dbReference type="NCBIfam" id="NF004043">
    <property type="entry name" value="PRK05560.1"/>
    <property type="match status" value="1"/>
</dbReference>
<dbReference type="InterPro" id="IPR013760">
    <property type="entry name" value="Topo_IIA-like_dom_sf"/>
</dbReference>